<dbReference type="GO" id="GO:0005198">
    <property type="term" value="F:structural molecule activity"/>
    <property type="evidence" value="ECO:0007669"/>
    <property type="project" value="InterPro"/>
</dbReference>
<dbReference type="GO" id="GO:0009428">
    <property type="term" value="C:bacterial-type flagellum basal body, distal rod, P ring"/>
    <property type="evidence" value="ECO:0007669"/>
    <property type="project" value="InterPro"/>
</dbReference>
<comment type="subunit">
    <text evidence="8">The basal body constitutes a major portion of the flagellar organelle and consists of four rings (L,P,S, and M) mounted on a central rod.</text>
</comment>
<protein>
    <recommendedName>
        <fullName evidence="3 8">Flagellar P-ring protein</fullName>
    </recommendedName>
    <alternativeName>
        <fullName evidence="7 8">Basal body P-ring protein</fullName>
    </alternativeName>
</protein>
<dbReference type="AlphaFoldDB" id="A0A401WY62"/>
<dbReference type="GO" id="GO:0030288">
    <property type="term" value="C:outer membrane-bounded periplasmic space"/>
    <property type="evidence" value="ECO:0007669"/>
    <property type="project" value="InterPro"/>
</dbReference>
<dbReference type="HAMAP" id="MF_00416">
    <property type="entry name" value="FlgI"/>
    <property type="match status" value="1"/>
</dbReference>
<evidence type="ECO:0000256" key="5">
    <source>
        <dbReference type="ARBA" id="ARBA00022764"/>
    </source>
</evidence>
<keyword evidence="6 8" id="KW-0975">Bacterial flagellum</keyword>
<evidence type="ECO:0000313" key="10">
    <source>
        <dbReference type="Proteomes" id="UP000287300"/>
    </source>
</evidence>
<dbReference type="Pfam" id="PF02119">
    <property type="entry name" value="FlgI"/>
    <property type="match status" value="1"/>
</dbReference>
<proteinExistence type="inferred from homology"/>
<keyword evidence="9" id="KW-0969">Cilium</keyword>
<sequence length="387" mass="40615">MFHRESLSFLRYSPQFLRRMLSIFMAAVMLNLVFGVERSFASPVRIKDIVDYEGVRDNQLVGYGLVVGLNGTGDRLTNTLFTRETLIGMLNRLGVNIRDKAIQLQTHNAAAVMVTATLPPFSHGGSRIDVTVSAVGDAQSLTGGTLIVTPLQAADGEVYAVAQGSLVTNAFSARGAAAAVTRNVPTSGHIANGAVVEREVPVLLGSSGVIHLALKNPNFTTATRIAAVINRHLGKGAAKVDDPRTVAVNLAGRNAAQTLYEIGDLTIEPDTMAKVIVDEAAGTIVMGDNVRITTVAIAQGNLTIQVTETPQVVQPNPMGGGQTAVAPRTQINATTDNGHKLGILKEGPTLASLVAGMNALGMGPRDMISVLQAIKADGALQADLEVR</sequence>
<dbReference type="NCBIfam" id="NF003676">
    <property type="entry name" value="PRK05303.1"/>
    <property type="match status" value="1"/>
</dbReference>
<evidence type="ECO:0000256" key="4">
    <source>
        <dbReference type="ARBA" id="ARBA00022729"/>
    </source>
</evidence>
<evidence type="ECO:0000313" key="9">
    <source>
        <dbReference type="EMBL" id="GCD54140.1"/>
    </source>
</evidence>
<keyword evidence="9" id="KW-0966">Cell projection</keyword>
<dbReference type="PRINTS" id="PR01010">
    <property type="entry name" value="FLGPRINGFLGI"/>
</dbReference>
<evidence type="ECO:0000256" key="7">
    <source>
        <dbReference type="ARBA" id="ARBA00032344"/>
    </source>
</evidence>
<keyword evidence="9" id="KW-0282">Flagellum</keyword>
<evidence type="ECO:0000256" key="6">
    <source>
        <dbReference type="ARBA" id="ARBA00023143"/>
    </source>
</evidence>
<comment type="caution">
    <text evidence="9">The sequence shown here is derived from an EMBL/GenBank/DDBJ whole genome shotgun (WGS) entry which is preliminary data.</text>
</comment>
<dbReference type="PANTHER" id="PTHR30381">
    <property type="entry name" value="FLAGELLAR P-RING PERIPLASMIC PROTEIN FLGI"/>
    <property type="match status" value="1"/>
</dbReference>
<name>A0A401WY62_ACEPA</name>
<dbReference type="InterPro" id="IPR001782">
    <property type="entry name" value="Flag_FlgI"/>
</dbReference>
<dbReference type="EMBL" id="BDES01000077">
    <property type="protein sequence ID" value="GCD54140.1"/>
    <property type="molecule type" value="Genomic_DNA"/>
</dbReference>
<comment type="subcellular location">
    <subcellularLocation>
        <location evidence="2 8">Bacterial flagellum basal body</location>
    </subcellularLocation>
</comment>
<gene>
    <name evidence="8 9" type="primary">flgI</name>
    <name evidence="9" type="ORF">NBRC3188_2837</name>
</gene>
<evidence type="ECO:0000256" key="8">
    <source>
        <dbReference type="HAMAP-Rule" id="MF_00416"/>
    </source>
</evidence>
<dbReference type="PANTHER" id="PTHR30381:SF0">
    <property type="entry name" value="FLAGELLAR P-RING PROTEIN"/>
    <property type="match status" value="1"/>
</dbReference>
<keyword evidence="4" id="KW-0732">Signal</keyword>
<evidence type="ECO:0000256" key="2">
    <source>
        <dbReference type="ARBA" id="ARBA00004117"/>
    </source>
</evidence>
<keyword evidence="5" id="KW-0574">Periplasm</keyword>
<dbReference type="Proteomes" id="UP000287300">
    <property type="component" value="Unassembled WGS sequence"/>
</dbReference>
<dbReference type="GO" id="GO:0071973">
    <property type="term" value="P:bacterial-type flagellum-dependent cell motility"/>
    <property type="evidence" value="ECO:0007669"/>
    <property type="project" value="InterPro"/>
</dbReference>
<comment type="function">
    <text evidence="1 8">Assembles around the rod to form the L-ring and probably protects the motor/basal body from shearing forces during rotation.</text>
</comment>
<organism evidence="9 10">
    <name type="scientific">Acetobacter pasteurianus NBRC 3188</name>
    <dbReference type="NCBI Taxonomy" id="1226663"/>
    <lineage>
        <taxon>Bacteria</taxon>
        <taxon>Pseudomonadati</taxon>
        <taxon>Pseudomonadota</taxon>
        <taxon>Alphaproteobacteria</taxon>
        <taxon>Acetobacterales</taxon>
        <taxon>Acetobacteraceae</taxon>
        <taxon>Acetobacter</taxon>
    </lineage>
</organism>
<evidence type="ECO:0000256" key="1">
    <source>
        <dbReference type="ARBA" id="ARBA00002591"/>
    </source>
</evidence>
<accession>A0A401WY62</accession>
<reference evidence="9 10" key="1">
    <citation type="submission" date="2016-06" db="EMBL/GenBank/DDBJ databases">
        <title>Acetobacter pasteurianus NBRC 3188 whole genome sequencing project.</title>
        <authorList>
            <person name="Matsutani M."/>
            <person name="Shiwa Y."/>
            <person name="Okamoto-Kainuma A."/>
            <person name="Ishikawa M."/>
            <person name="Koizumi Y."/>
            <person name="Yoshikawa H."/>
            <person name="Yakushi T."/>
            <person name="Matsushita K."/>
        </authorList>
    </citation>
    <scope>NUCLEOTIDE SEQUENCE [LARGE SCALE GENOMIC DNA]</scope>
    <source>
        <strain evidence="9 10">NBRC 3188</strain>
    </source>
</reference>
<evidence type="ECO:0000256" key="3">
    <source>
        <dbReference type="ARBA" id="ARBA00019515"/>
    </source>
</evidence>
<comment type="similarity">
    <text evidence="8">Belongs to the FlgI family.</text>
</comment>